<comment type="caution">
    <text evidence="1">The sequence shown here is derived from an EMBL/GenBank/DDBJ whole genome shotgun (WGS) entry which is preliminary data.</text>
</comment>
<evidence type="ECO:0000313" key="1">
    <source>
        <dbReference type="EMBL" id="MXQ87859.1"/>
    </source>
</evidence>
<sequence length="121" mass="13049">MWYKSLATATLFPASAEQWASLRTNGTSLGNPEARESRTKKYEQALPAANTNTGPAAYTQSMCGRQQAPGFEPGRGELLLGSQCSTRRTRITDVVCSASSDGLVPTKTMGKKRFVLMDSTP</sequence>
<organism evidence="1 2">
    <name type="scientific">Bos mutus</name>
    <name type="common">wild yak</name>
    <dbReference type="NCBI Taxonomy" id="72004"/>
    <lineage>
        <taxon>Eukaryota</taxon>
        <taxon>Metazoa</taxon>
        <taxon>Chordata</taxon>
        <taxon>Craniata</taxon>
        <taxon>Vertebrata</taxon>
        <taxon>Euteleostomi</taxon>
        <taxon>Mammalia</taxon>
        <taxon>Eutheria</taxon>
        <taxon>Laurasiatheria</taxon>
        <taxon>Artiodactyla</taxon>
        <taxon>Ruminantia</taxon>
        <taxon>Pecora</taxon>
        <taxon>Bovidae</taxon>
        <taxon>Bovinae</taxon>
        <taxon>Bos</taxon>
    </lineage>
</organism>
<proteinExistence type="predicted"/>
<evidence type="ECO:0000313" key="2">
    <source>
        <dbReference type="Proteomes" id="UP000322234"/>
    </source>
</evidence>
<gene>
    <name evidence="1" type="ORF">E5288_WYG015361</name>
</gene>
<dbReference type="Proteomes" id="UP000322234">
    <property type="component" value="Unassembled WGS sequence"/>
</dbReference>
<reference evidence="1" key="1">
    <citation type="submission" date="2019-10" db="EMBL/GenBank/DDBJ databases">
        <title>The sequence and de novo assembly of the wild yak genome.</title>
        <authorList>
            <person name="Liu Y."/>
        </authorList>
    </citation>
    <scope>NUCLEOTIDE SEQUENCE [LARGE SCALE GENOMIC DNA]</scope>
    <source>
        <strain evidence="1">WY2019</strain>
    </source>
</reference>
<dbReference type="Gene3D" id="3.10.290.70">
    <property type="match status" value="1"/>
</dbReference>
<dbReference type="EMBL" id="VBQZ03000041">
    <property type="protein sequence ID" value="MXQ87859.1"/>
    <property type="molecule type" value="Genomic_DNA"/>
</dbReference>
<dbReference type="AlphaFoldDB" id="A0A6B0RCE5"/>
<keyword evidence="2" id="KW-1185">Reference proteome</keyword>
<name>A0A6B0RCE5_9CETA</name>
<protein>
    <submittedName>
        <fullName evidence="1">Uncharacterized protein</fullName>
    </submittedName>
</protein>
<accession>A0A6B0RCE5</accession>